<dbReference type="InterPro" id="IPR029052">
    <property type="entry name" value="Metallo-depent_PP-like"/>
</dbReference>
<dbReference type="InterPro" id="IPR032285">
    <property type="entry name" value="Metallophos_N"/>
</dbReference>
<evidence type="ECO:0000259" key="4">
    <source>
        <dbReference type="Pfam" id="PF16371"/>
    </source>
</evidence>
<dbReference type="Proteomes" id="UP000263642">
    <property type="component" value="Unassembled WGS sequence"/>
</dbReference>
<comment type="caution">
    <text evidence="5">The sequence shown here is derived from an EMBL/GenBank/DDBJ whole genome shotgun (WGS) entry which is preliminary data.</text>
</comment>
<protein>
    <submittedName>
        <fullName evidence="5">Metallophosphoesterase</fullName>
    </submittedName>
</protein>
<dbReference type="SUPFAM" id="SSF56300">
    <property type="entry name" value="Metallo-dependent phosphatases"/>
    <property type="match status" value="1"/>
</dbReference>
<organism evidence="5 6">
    <name type="scientific">Gimesia maris</name>
    <dbReference type="NCBI Taxonomy" id="122"/>
    <lineage>
        <taxon>Bacteria</taxon>
        <taxon>Pseudomonadati</taxon>
        <taxon>Planctomycetota</taxon>
        <taxon>Planctomycetia</taxon>
        <taxon>Planctomycetales</taxon>
        <taxon>Planctomycetaceae</taxon>
        <taxon>Gimesia</taxon>
    </lineage>
</organism>
<dbReference type="Pfam" id="PF16371">
    <property type="entry name" value="MetallophosN"/>
    <property type="match status" value="1"/>
</dbReference>
<dbReference type="PANTHER" id="PTHR43143">
    <property type="entry name" value="METALLOPHOSPHOESTERASE, CALCINEURIN SUPERFAMILY"/>
    <property type="match status" value="1"/>
</dbReference>
<dbReference type="PANTHER" id="PTHR43143:SF6">
    <property type="entry name" value="BLL3016 PROTEIN"/>
    <property type="match status" value="1"/>
</dbReference>
<dbReference type="InterPro" id="IPR051918">
    <property type="entry name" value="STPP_CPPED1"/>
</dbReference>
<feature type="domain" description="Calcineurin-like phosphoesterase C-terminal" evidence="3">
    <location>
        <begin position="358"/>
        <end position="519"/>
    </location>
</feature>
<keyword evidence="1" id="KW-0732">Signal</keyword>
<evidence type="ECO:0000259" key="2">
    <source>
        <dbReference type="Pfam" id="PF00149"/>
    </source>
</evidence>
<sequence>MSRSYLTGIVLGGLLLGSLSGTIQAESKTEQTATGYVFQDTNQNRKRDPGEQGLACVRVSNGREVVCTDQSGKYELPVTDDTILFVIKPQGWRTPLSKNLTPEFYYIHKPAGSPQSKYPGVKPTGPLPASVDFPLYPQKEPEQFRAIFFGDPQPRDQKEIDYIAHDIIEELVGTDASFGVTLGDILFDDLSLFESQARGIALLGIPWYNVIGNHDINYDAPSDKLSDETFERAFGPAYYSFDYGQVHFIVLDDIEWIVPEENKNTKKEKKGHYQGGLGKEQIEFVKNDLQQIPADQLVVLMMHIPLVGVEDRQDLYRLIEKRPFCMSISGHTHHHEHRFITKEDGWRGPKPHHHIINVTVSGSWWSGSPDERGIPHTMMADGAPNGYSIISFDGTEYDLDFRAAGRAASYQMNILAPEEVTADQTSEIEIFANIFNGSERSKVEMQVGESGSWTVMEKIDDIDPSFNKLSETENAVEGKKYRNLPKAKKSTHLWRTKLPAGLKPGTHLIRIRTVEMDGDKHQSGRVIRVLPAKPAEKTASTPGTEK</sequence>
<proteinExistence type="predicted"/>
<dbReference type="AlphaFoldDB" id="A0A3D3RGS3"/>
<gene>
    <name evidence="5" type="ORF">DIT97_31280</name>
</gene>
<name>A0A3D3RGS3_9PLAN</name>
<dbReference type="InterPro" id="IPR032288">
    <property type="entry name" value="Metallophos_C"/>
</dbReference>
<accession>A0A3D3RGS3</accession>
<dbReference type="EMBL" id="DQAY01000194">
    <property type="protein sequence ID" value="HCO27268.1"/>
    <property type="molecule type" value="Genomic_DNA"/>
</dbReference>
<dbReference type="Gene3D" id="3.60.21.10">
    <property type="match status" value="1"/>
</dbReference>
<dbReference type="Pfam" id="PF16370">
    <property type="entry name" value="MetallophosC"/>
    <property type="match status" value="1"/>
</dbReference>
<evidence type="ECO:0000313" key="6">
    <source>
        <dbReference type="Proteomes" id="UP000263642"/>
    </source>
</evidence>
<feature type="signal peptide" evidence="1">
    <location>
        <begin position="1"/>
        <end position="25"/>
    </location>
</feature>
<evidence type="ECO:0000313" key="5">
    <source>
        <dbReference type="EMBL" id="HCO27268.1"/>
    </source>
</evidence>
<evidence type="ECO:0000259" key="3">
    <source>
        <dbReference type="Pfam" id="PF16370"/>
    </source>
</evidence>
<dbReference type="InterPro" id="IPR004843">
    <property type="entry name" value="Calcineurin-like_PHP"/>
</dbReference>
<reference evidence="5 6" key="1">
    <citation type="journal article" date="2018" name="Nat. Biotechnol.">
        <title>A standardized bacterial taxonomy based on genome phylogeny substantially revises the tree of life.</title>
        <authorList>
            <person name="Parks D.H."/>
            <person name="Chuvochina M."/>
            <person name="Waite D.W."/>
            <person name="Rinke C."/>
            <person name="Skarshewski A."/>
            <person name="Chaumeil P.A."/>
            <person name="Hugenholtz P."/>
        </authorList>
    </citation>
    <scope>NUCLEOTIDE SEQUENCE [LARGE SCALE GENOMIC DNA]</scope>
    <source>
        <strain evidence="5">UBA9375</strain>
    </source>
</reference>
<dbReference type="GO" id="GO:0016787">
    <property type="term" value="F:hydrolase activity"/>
    <property type="evidence" value="ECO:0007669"/>
    <property type="project" value="InterPro"/>
</dbReference>
<evidence type="ECO:0000256" key="1">
    <source>
        <dbReference type="SAM" id="SignalP"/>
    </source>
</evidence>
<dbReference type="Pfam" id="PF00149">
    <property type="entry name" value="Metallophos"/>
    <property type="match status" value="1"/>
</dbReference>
<feature type="chain" id="PRO_5017554685" evidence="1">
    <location>
        <begin position="26"/>
        <end position="546"/>
    </location>
</feature>
<feature type="domain" description="Calcineurin-like phosphoesterase N-terminal" evidence="4">
    <location>
        <begin position="50"/>
        <end position="111"/>
    </location>
</feature>
<feature type="domain" description="Calcineurin-like phosphoesterase" evidence="2">
    <location>
        <begin position="147"/>
        <end position="334"/>
    </location>
</feature>